<comment type="caution">
    <text evidence="1">The sequence shown here is derived from an EMBL/GenBank/DDBJ whole genome shotgun (WGS) entry which is preliminary data.</text>
</comment>
<dbReference type="OrthoDB" id="834588at2"/>
<dbReference type="PROSITE" id="PS51257">
    <property type="entry name" value="PROKAR_LIPOPROTEIN"/>
    <property type="match status" value="1"/>
</dbReference>
<dbReference type="Proteomes" id="UP000031408">
    <property type="component" value="Unassembled WGS sequence"/>
</dbReference>
<gene>
    <name evidence="1" type="ORF">OI18_03545</name>
</gene>
<dbReference type="EMBL" id="JSVC01000003">
    <property type="protein sequence ID" value="KIC95965.1"/>
    <property type="molecule type" value="Genomic_DNA"/>
</dbReference>
<reference evidence="1 2" key="1">
    <citation type="submission" date="2014-11" db="EMBL/GenBank/DDBJ databases">
        <title>Genome sequence of Flavihumibacter solisilvae 3-3.</title>
        <authorList>
            <person name="Zhou G."/>
            <person name="Li M."/>
            <person name="Wang G."/>
        </authorList>
    </citation>
    <scope>NUCLEOTIDE SEQUENCE [LARGE SCALE GENOMIC DNA]</scope>
    <source>
        <strain evidence="1 2">3-3</strain>
    </source>
</reference>
<organism evidence="1 2">
    <name type="scientific">Flavihumibacter solisilvae</name>
    <dbReference type="NCBI Taxonomy" id="1349421"/>
    <lineage>
        <taxon>Bacteria</taxon>
        <taxon>Pseudomonadati</taxon>
        <taxon>Bacteroidota</taxon>
        <taxon>Chitinophagia</taxon>
        <taxon>Chitinophagales</taxon>
        <taxon>Chitinophagaceae</taxon>
        <taxon>Flavihumibacter</taxon>
    </lineage>
</organism>
<proteinExistence type="predicted"/>
<evidence type="ECO:0008006" key="3">
    <source>
        <dbReference type="Google" id="ProtNLM"/>
    </source>
</evidence>
<evidence type="ECO:0000313" key="1">
    <source>
        <dbReference type="EMBL" id="KIC95965.1"/>
    </source>
</evidence>
<dbReference type="AlphaFoldDB" id="A0A0C1IP33"/>
<accession>A0A0C1IP33</accession>
<dbReference type="RefSeq" id="WP_039137299.1">
    <property type="nucleotide sequence ID" value="NZ_JSVC01000003.1"/>
</dbReference>
<evidence type="ECO:0000313" key="2">
    <source>
        <dbReference type="Proteomes" id="UP000031408"/>
    </source>
</evidence>
<sequence length="365" mass="42515">MFRPKQQIILLLTFIICSCTNNNTYRYAIKDSPKKLQPHLTKMVEKGIVMHSDSALKSLTTDKELERLGKSEHPIIRASAFREMLKRKSINHFEIIMGHLDDTALVFTDAGEFGIWDRTVTDDILQEAVWKTQELKDKTVEQVLTKHNYLTSAYTILKTLQPQEKYYPFIKDMATRPRRLDPDEEFELGFSDIEYALYGLAMFQKKEDVVFIKNKLLRYVGRLSDISFQLMTEFPDTAYMDVLQAYHRRRFYKFSGNRPHGFSGVVADRAAPEDFIQALVVQESDRSSKLLDTMLNRLASQTCMPDQKNIIDRVVIEIWENPCPAYEGLRKKIQSKAEEILKWQIIIPIDTIPMPVDTTESTIRW</sequence>
<keyword evidence="2" id="KW-1185">Reference proteome</keyword>
<protein>
    <recommendedName>
        <fullName evidence="3">Lipoprotein</fullName>
    </recommendedName>
</protein>
<name>A0A0C1IP33_9BACT</name>